<protein>
    <submittedName>
        <fullName evidence="2">Uncharacterized protein</fullName>
    </submittedName>
</protein>
<name>A0ABN9SI23_9DINO</name>
<sequence length="139" mass="15334">LPLLHLCSSHFKFNLPALAPRPSSVWSAALERTLVETAHTLPLYGVGCKFWRAKTEDCAETKGQYFVADSAEYRLRPIRGMLRGTQYYFGRRVLTGVAPVAKSLGSWRHEPPEGAHPAVYRPPFPALSAPRAAAEGDAE</sequence>
<evidence type="ECO:0000313" key="3">
    <source>
        <dbReference type="Proteomes" id="UP001189429"/>
    </source>
</evidence>
<evidence type="ECO:0000256" key="1">
    <source>
        <dbReference type="SAM" id="MobiDB-lite"/>
    </source>
</evidence>
<keyword evidence="3" id="KW-1185">Reference proteome</keyword>
<reference evidence="2" key="1">
    <citation type="submission" date="2023-10" db="EMBL/GenBank/DDBJ databases">
        <authorList>
            <person name="Chen Y."/>
            <person name="Shah S."/>
            <person name="Dougan E. K."/>
            <person name="Thang M."/>
            <person name="Chan C."/>
        </authorList>
    </citation>
    <scope>NUCLEOTIDE SEQUENCE [LARGE SCALE GENOMIC DNA]</scope>
</reference>
<dbReference type="EMBL" id="CAUYUJ010011209">
    <property type="protein sequence ID" value="CAK0831343.1"/>
    <property type="molecule type" value="Genomic_DNA"/>
</dbReference>
<accession>A0ABN9SI23</accession>
<feature type="non-terminal residue" evidence="2">
    <location>
        <position position="1"/>
    </location>
</feature>
<comment type="caution">
    <text evidence="2">The sequence shown here is derived from an EMBL/GenBank/DDBJ whole genome shotgun (WGS) entry which is preliminary data.</text>
</comment>
<feature type="region of interest" description="Disordered" evidence="1">
    <location>
        <begin position="107"/>
        <end position="139"/>
    </location>
</feature>
<proteinExistence type="predicted"/>
<evidence type="ECO:0000313" key="2">
    <source>
        <dbReference type="EMBL" id="CAK0831343.1"/>
    </source>
</evidence>
<dbReference type="Proteomes" id="UP001189429">
    <property type="component" value="Unassembled WGS sequence"/>
</dbReference>
<gene>
    <name evidence="2" type="ORF">PCOR1329_LOCUS29676</name>
</gene>
<organism evidence="2 3">
    <name type="scientific">Prorocentrum cordatum</name>
    <dbReference type="NCBI Taxonomy" id="2364126"/>
    <lineage>
        <taxon>Eukaryota</taxon>
        <taxon>Sar</taxon>
        <taxon>Alveolata</taxon>
        <taxon>Dinophyceae</taxon>
        <taxon>Prorocentrales</taxon>
        <taxon>Prorocentraceae</taxon>
        <taxon>Prorocentrum</taxon>
    </lineage>
</organism>